<organism evidence="2 3">
    <name type="scientific">Methanoregula formicica (strain DSM 22288 / NBRC 105244 / SMSP)</name>
    <dbReference type="NCBI Taxonomy" id="593750"/>
    <lineage>
        <taxon>Archaea</taxon>
        <taxon>Methanobacteriati</taxon>
        <taxon>Methanobacteriota</taxon>
        <taxon>Stenosarchaea group</taxon>
        <taxon>Methanomicrobia</taxon>
        <taxon>Methanomicrobiales</taxon>
        <taxon>Methanoregulaceae</taxon>
        <taxon>Methanoregula</taxon>
    </lineage>
</organism>
<dbReference type="InParanoid" id="L0HC28"/>
<evidence type="ECO:0000313" key="3">
    <source>
        <dbReference type="Proteomes" id="UP000010824"/>
    </source>
</evidence>
<gene>
    <name evidence="2" type="ordered locus">Metfor_0281</name>
</gene>
<accession>L0HC28</accession>
<dbReference type="STRING" id="593750.Metfor_0281"/>
<dbReference type="GeneID" id="25397766"/>
<dbReference type="Proteomes" id="UP000010824">
    <property type="component" value="Chromosome"/>
</dbReference>
<dbReference type="PANTHER" id="PTHR36507:SF1">
    <property type="entry name" value="BLL1555 PROTEIN"/>
    <property type="match status" value="1"/>
</dbReference>
<dbReference type="OrthoDB" id="11836at2157"/>
<reference evidence="3" key="1">
    <citation type="submission" date="2011-12" db="EMBL/GenBank/DDBJ databases">
        <title>Complete sequence of Methanoregula formicicum SMSP.</title>
        <authorList>
            <person name="Lucas S."/>
            <person name="Han J."/>
            <person name="Lapidus A."/>
            <person name="Cheng J.-F."/>
            <person name="Goodwin L."/>
            <person name="Pitluck S."/>
            <person name="Peters L."/>
            <person name="Ovchinnikova G."/>
            <person name="Teshima H."/>
            <person name="Detter J.C."/>
            <person name="Han C."/>
            <person name="Tapia R."/>
            <person name="Land M."/>
            <person name="Hauser L."/>
            <person name="Kyrpides N."/>
            <person name="Ivanova N."/>
            <person name="Pagani I."/>
            <person name="Imachi H."/>
            <person name="Tamaki H."/>
            <person name="Sekiguchi Y."/>
            <person name="Kamagata Y."/>
            <person name="Cadillo-Quiroz H."/>
            <person name="Zinder S."/>
            <person name="Liu W.-T."/>
            <person name="Woyke T."/>
        </authorList>
    </citation>
    <scope>NUCLEOTIDE SEQUENCE [LARGE SCALE GENOMIC DNA]</scope>
    <source>
        <strain evidence="3">DSM 22288 / NBRC 105244 / SMSP</strain>
    </source>
</reference>
<name>L0HC28_METFS</name>
<dbReference type="PANTHER" id="PTHR36507">
    <property type="entry name" value="BLL1555 PROTEIN"/>
    <property type="match status" value="1"/>
</dbReference>
<evidence type="ECO:0000313" key="2">
    <source>
        <dbReference type="EMBL" id="AGB01361.1"/>
    </source>
</evidence>
<protein>
    <submittedName>
        <fullName evidence="2">Plastocyanin</fullName>
    </submittedName>
</protein>
<dbReference type="EMBL" id="CP003167">
    <property type="protein sequence ID" value="AGB01361.1"/>
    <property type="molecule type" value="Genomic_DNA"/>
</dbReference>
<feature type="domain" description="EfeO-type cupredoxin-like" evidence="1">
    <location>
        <begin position="62"/>
        <end position="143"/>
    </location>
</feature>
<dbReference type="eggNOG" id="arCOG02929">
    <property type="taxonomic scope" value="Archaea"/>
</dbReference>
<proteinExistence type="predicted"/>
<dbReference type="Pfam" id="PF13473">
    <property type="entry name" value="Cupredoxin_1"/>
    <property type="match status" value="1"/>
</dbReference>
<dbReference type="HOGENOM" id="CLU_084115_2_0_2"/>
<dbReference type="Gene3D" id="2.60.40.420">
    <property type="entry name" value="Cupredoxins - blue copper proteins"/>
    <property type="match status" value="1"/>
</dbReference>
<sequence precursor="true">MQKWLALITLVAVLVLVGGCVQETPAEPSSMPVPATTAKQVTTQKTPLPVATIIPPTPTLTPTELTVWIYDTGFSPKEVTVKVGSQVRWVNADEGPHRVSFVTGGFTAFLLAPGQSSSQKFTRPGVYEYSCIIAPAMQGRVTVVE</sequence>
<dbReference type="KEGG" id="mfo:Metfor_0281"/>
<dbReference type="SUPFAM" id="SSF49503">
    <property type="entry name" value="Cupredoxins"/>
    <property type="match status" value="1"/>
</dbReference>
<dbReference type="InterPro" id="IPR008972">
    <property type="entry name" value="Cupredoxin"/>
</dbReference>
<evidence type="ECO:0000259" key="1">
    <source>
        <dbReference type="Pfam" id="PF13473"/>
    </source>
</evidence>
<reference evidence="2 3" key="2">
    <citation type="journal article" date="2014" name="Genome Announc.">
        <title>Complete Genome Sequence of Methanoregula formicica SMSPT, a Mesophilic Hydrogenotrophic Methanogen Isolated from a Methanogenic Upflow Anaerobic Sludge Blanket Reactor.</title>
        <authorList>
            <person name="Yamamoto K."/>
            <person name="Tamaki H."/>
            <person name="Cadillo-Quiroz H."/>
            <person name="Imachi H."/>
            <person name="Kyrpides N."/>
            <person name="Woyke T."/>
            <person name="Goodwin L."/>
            <person name="Zinder S.H."/>
            <person name="Kamagata Y."/>
            <person name="Liu W.T."/>
        </authorList>
    </citation>
    <scope>NUCLEOTIDE SEQUENCE [LARGE SCALE GENOMIC DNA]</scope>
    <source>
        <strain evidence="3">DSM 22288 / NBRC 105244 / SMSP</strain>
    </source>
</reference>
<dbReference type="AlphaFoldDB" id="L0HC28"/>
<dbReference type="RefSeq" id="WP_015284325.1">
    <property type="nucleotide sequence ID" value="NC_019943.1"/>
</dbReference>
<keyword evidence="3" id="KW-1185">Reference proteome</keyword>
<dbReference type="InterPro" id="IPR028096">
    <property type="entry name" value="EfeO_Cupredoxin"/>
</dbReference>
<dbReference type="PROSITE" id="PS51257">
    <property type="entry name" value="PROKAR_LIPOPROTEIN"/>
    <property type="match status" value="1"/>
</dbReference>
<dbReference type="InterPro" id="IPR052721">
    <property type="entry name" value="ET_Amicyanin"/>
</dbReference>